<sequence length="539" mass="60269">MSAMGFDSRGMSSSRTICLRLCNKKDGKLKIFSLKLNSLENSSYCPEFISELDIGIGTQTSWIIGGSVIYVFGCSLSTDTANEVFSIDINRRTQGWHRCPSMLLGRNRALTASFGGKIFLMGGNDDESNHNPWAEVFDPLSNTWEAHPLSEPLEDDDLPLCFRAVDPAGQLCIVGNRAKLAIFDDYAMRWQFFGYYESESPLAGSGLLIDKTIILIYKDVLQSYHIHRKEYCAGKIMGLQALASSDSTKEPSLFHLQGSIYDSTVGARFSLVWSDLSSSNCLRVHYTTFWAVVCQHHDFLSLEAIVESYKSFVIDNDPAYSKECHFEGALFVGLSLTNKRKRDGANGANLRDIFKEKLKKQVSALQTPPVSQKLCFRVYNEDDDMSRFYHVNLSKAGITEWSSTHGIRPKWELKSGRESSWVMHESVLYVLGGYSRSCDPSEASEHNHVFCIDTSEHARGGWSECPSMIARRSGAMAAFLKRQLYVMGGDFYIPCTTFGLPLEDGETSTGLPILDQNAHRDGGLDFSSFDVERTPYSSN</sequence>
<gene>
    <name evidence="2" type="ORF">CCACVL1_15547</name>
</gene>
<dbReference type="SMART" id="SM00612">
    <property type="entry name" value="Kelch"/>
    <property type="match status" value="2"/>
</dbReference>
<evidence type="ECO:0000313" key="3">
    <source>
        <dbReference type="Proteomes" id="UP000188268"/>
    </source>
</evidence>
<dbReference type="Gene3D" id="2.120.10.80">
    <property type="entry name" value="Kelch-type beta propeller"/>
    <property type="match status" value="2"/>
</dbReference>
<dbReference type="OrthoDB" id="1056391at2759"/>
<dbReference type="PANTHER" id="PTHR24414">
    <property type="entry name" value="F-BOX/KELCH-REPEAT PROTEIN SKIP4"/>
    <property type="match status" value="1"/>
</dbReference>
<dbReference type="Pfam" id="PF25210">
    <property type="entry name" value="Kelch_FKB95"/>
    <property type="match status" value="1"/>
</dbReference>
<organism evidence="2 3">
    <name type="scientific">Corchorus capsularis</name>
    <name type="common">Jute</name>
    <dbReference type="NCBI Taxonomy" id="210143"/>
    <lineage>
        <taxon>Eukaryota</taxon>
        <taxon>Viridiplantae</taxon>
        <taxon>Streptophyta</taxon>
        <taxon>Embryophyta</taxon>
        <taxon>Tracheophyta</taxon>
        <taxon>Spermatophyta</taxon>
        <taxon>Magnoliopsida</taxon>
        <taxon>eudicotyledons</taxon>
        <taxon>Gunneridae</taxon>
        <taxon>Pentapetalae</taxon>
        <taxon>rosids</taxon>
        <taxon>malvids</taxon>
        <taxon>Malvales</taxon>
        <taxon>Malvaceae</taxon>
        <taxon>Grewioideae</taxon>
        <taxon>Apeibeae</taxon>
        <taxon>Corchorus</taxon>
    </lineage>
</organism>
<dbReference type="InterPro" id="IPR050354">
    <property type="entry name" value="F-box/kelch-repeat_ARATH"/>
</dbReference>
<accession>A0A1R3I211</accession>
<reference evidence="2 3" key="1">
    <citation type="submission" date="2013-09" db="EMBL/GenBank/DDBJ databases">
        <title>Corchorus capsularis genome sequencing.</title>
        <authorList>
            <person name="Alam M."/>
            <person name="Haque M.S."/>
            <person name="Islam M.S."/>
            <person name="Emdad E.M."/>
            <person name="Islam M.M."/>
            <person name="Ahmed B."/>
            <person name="Halim A."/>
            <person name="Hossen Q.M.M."/>
            <person name="Hossain M.Z."/>
            <person name="Ahmed R."/>
            <person name="Khan M.M."/>
            <person name="Islam R."/>
            <person name="Rashid M.M."/>
            <person name="Khan S.A."/>
            <person name="Rahman M.S."/>
            <person name="Alam M."/>
        </authorList>
    </citation>
    <scope>NUCLEOTIDE SEQUENCE [LARGE SCALE GENOMIC DNA]</scope>
    <source>
        <strain evidence="3">cv. CVL-1</strain>
        <tissue evidence="2">Whole seedling</tissue>
    </source>
</reference>
<dbReference type="Proteomes" id="UP000188268">
    <property type="component" value="Unassembled WGS sequence"/>
</dbReference>
<name>A0A1R3I211_COCAP</name>
<dbReference type="PANTHER" id="PTHR24414:SF148">
    <property type="entry name" value="F-BOX DOMAIN-CONTAINING PROTEIN"/>
    <property type="match status" value="1"/>
</dbReference>
<dbReference type="SUPFAM" id="SSF117281">
    <property type="entry name" value="Kelch motif"/>
    <property type="match status" value="2"/>
</dbReference>
<feature type="domain" description="FKB95-like N-terminal Kelch" evidence="1">
    <location>
        <begin position="58"/>
        <end position="245"/>
    </location>
</feature>
<dbReference type="InterPro" id="IPR015915">
    <property type="entry name" value="Kelch-typ_b-propeller"/>
</dbReference>
<dbReference type="EMBL" id="AWWV01010866">
    <property type="protein sequence ID" value="OMO76610.1"/>
    <property type="molecule type" value="Genomic_DNA"/>
</dbReference>
<evidence type="ECO:0000313" key="2">
    <source>
        <dbReference type="EMBL" id="OMO76610.1"/>
    </source>
</evidence>
<dbReference type="Gramene" id="OMO76610">
    <property type="protein sequence ID" value="OMO76610"/>
    <property type="gene ID" value="CCACVL1_15547"/>
</dbReference>
<keyword evidence="3" id="KW-1185">Reference proteome</keyword>
<dbReference type="InterPro" id="IPR006652">
    <property type="entry name" value="Kelch_1"/>
</dbReference>
<dbReference type="InterPro" id="IPR057499">
    <property type="entry name" value="Kelch_FKB95"/>
</dbReference>
<comment type="caution">
    <text evidence="2">The sequence shown here is derived from an EMBL/GenBank/DDBJ whole genome shotgun (WGS) entry which is preliminary data.</text>
</comment>
<evidence type="ECO:0000259" key="1">
    <source>
        <dbReference type="Pfam" id="PF25210"/>
    </source>
</evidence>
<dbReference type="AlphaFoldDB" id="A0A1R3I211"/>
<dbReference type="STRING" id="210143.A0A1R3I211"/>
<protein>
    <submittedName>
        <fullName evidence="2">Kelch repeat type 1</fullName>
    </submittedName>
</protein>
<proteinExistence type="predicted"/>